<dbReference type="Proteomes" id="UP000241848">
    <property type="component" value="Unassembled WGS sequence"/>
</dbReference>
<feature type="transmembrane region" description="Helical" evidence="1">
    <location>
        <begin position="14"/>
        <end position="32"/>
    </location>
</feature>
<keyword evidence="1" id="KW-0812">Transmembrane</keyword>
<feature type="transmembrane region" description="Helical" evidence="1">
    <location>
        <begin position="38"/>
        <end position="56"/>
    </location>
</feature>
<dbReference type="AlphaFoldDB" id="A0A2T2WME7"/>
<keyword evidence="1" id="KW-0472">Membrane</keyword>
<keyword evidence="1" id="KW-1133">Transmembrane helix</keyword>
<dbReference type="EMBL" id="PXYV01000006">
    <property type="protein sequence ID" value="PSR23411.1"/>
    <property type="molecule type" value="Genomic_DNA"/>
</dbReference>
<proteinExistence type="predicted"/>
<accession>A0A2T2WME7</accession>
<sequence length="113" mass="12301">MPSGRLNTRPGKRIVQLTGVVSIIGGILFQVVLHVPLIAGYLVGAGLVFELFTLGWDSRYQAVQSTPPEGFEPTGETYCNPGRDKWVSVWQHGIRRIYVATDPPPSNPASPIS</sequence>
<gene>
    <name evidence="2" type="ORF">C7B45_03305</name>
</gene>
<evidence type="ECO:0000313" key="2">
    <source>
        <dbReference type="EMBL" id="PSR23411.1"/>
    </source>
</evidence>
<organism evidence="2 3">
    <name type="scientific">Sulfobacillus acidophilus</name>
    <dbReference type="NCBI Taxonomy" id="53633"/>
    <lineage>
        <taxon>Bacteria</taxon>
        <taxon>Bacillati</taxon>
        <taxon>Bacillota</taxon>
        <taxon>Clostridia</taxon>
        <taxon>Eubacteriales</taxon>
        <taxon>Clostridiales Family XVII. Incertae Sedis</taxon>
        <taxon>Sulfobacillus</taxon>
    </lineage>
</organism>
<protein>
    <submittedName>
        <fullName evidence="2">Uncharacterized protein</fullName>
    </submittedName>
</protein>
<reference evidence="2 3" key="1">
    <citation type="journal article" date="2014" name="BMC Genomics">
        <title>Comparison of environmental and isolate Sulfobacillus genomes reveals diverse carbon, sulfur, nitrogen, and hydrogen metabolisms.</title>
        <authorList>
            <person name="Justice N.B."/>
            <person name="Norman A."/>
            <person name="Brown C.T."/>
            <person name="Singh A."/>
            <person name="Thomas B.C."/>
            <person name="Banfield J.F."/>
        </authorList>
    </citation>
    <scope>NUCLEOTIDE SEQUENCE [LARGE SCALE GENOMIC DNA]</scope>
    <source>
        <strain evidence="2">AMDSBA3</strain>
    </source>
</reference>
<comment type="caution">
    <text evidence="2">The sequence shown here is derived from an EMBL/GenBank/DDBJ whole genome shotgun (WGS) entry which is preliminary data.</text>
</comment>
<name>A0A2T2WME7_9FIRM</name>
<evidence type="ECO:0000256" key="1">
    <source>
        <dbReference type="SAM" id="Phobius"/>
    </source>
</evidence>
<evidence type="ECO:0000313" key="3">
    <source>
        <dbReference type="Proteomes" id="UP000241848"/>
    </source>
</evidence>